<comment type="caution">
    <text evidence="2">The sequence shown here is derived from an EMBL/GenBank/DDBJ whole genome shotgun (WGS) entry which is preliminary data.</text>
</comment>
<keyword evidence="1" id="KW-0472">Membrane</keyword>
<sequence>MIIYGTNSSPVRTQLQPGLACPACANAEKMQLSVFSRYAHIYWVPLVPFAKPAVAQCLHCKGTWALGELPAEATDLRQALQALKKQTLAPWWQWSGLLVLLLLAAWGLWASGQNKKDNAAYLAAPRVGDVYTVRKNDSTSEYSLLKVVSTQGNTIELVANEYAIDNAHPLRKLNDPAKYSKEPFSLSRLDLQVMQQKGQLTDVDRPGK</sequence>
<keyword evidence="1" id="KW-1133">Transmembrane helix</keyword>
<accession>A0ABS0L0N0</accession>
<organism evidence="2 3">
    <name type="scientific">Hymenobacter guriensis</name>
    <dbReference type="NCBI Taxonomy" id="2793065"/>
    <lineage>
        <taxon>Bacteria</taxon>
        <taxon>Pseudomonadati</taxon>
        <taxon>Bacteroidota</taxon>
        <taxon>Cytophagia</taxon>
        <taxon>Cytophagales</taxon>
        <taxon>Hymenobacteraceae</taxon>
        <taxon>Hymenobacter</taxon>
    </lineage>
</organism>
<keyword evidence="1" id="KW-0812">Transmembrane</keyword>
<evidence type="ECO:0008006" key="4">
    <source>
        <dbReference type="Google" id="ProtNLM"/>
    </source>
</evidence>
<protein>
    <recommendedName>
        <fullName evidence="4">Zinc-ribbon domain-containing protein</fullName>
    </recommendedName>
</protein>
<feature type="transmembrane region" description="Helical" evidence="1">
    <location>
        <begin position="91"/>
        <end position="109"/>
    </location>
</feature>
<evidence type="ECO:0000313" key="2">
    <source>
        <dbReference type="EMBL" id="MBG8553675.1"/>
    </source>
</evidence>
<dbReference type="EMBL" id="JADWYK010000004">
    <property type="protein sequence ID" value="MBG8553675.1"/>
    <property type="molecule type" value="Genomic_DNA"/>
</dbReference>
<dbReference type="Proteomes" id="UP000601099">
    <property type="component" value="Unassembled WGS sequence"/>
</dbReference>
<proteinExistence type="predicted"/>
<keyword evidence="3" id="KW-1185">Reference proteome</keyword>
<dbReference type="RefSeq" id="WP_196954695.1">
    <property type="nucleotide sequence ID" value="NZ_JADWYK010000004.1"/>
</dbReference>
<reference evidence="2 3" key="1">
    <citation type="submission" date="2020-11" db="EMBL/GenBank/DDBJ databases">
        <title>Hymenobacter sp.</title>
        <authorList>
            <person name="Kim M.K."/>
        </authorList>
    </citation>
    <scope>NUCLEOTIDE SEQUENCE [LARGE SCALE GENOMIC DNA]</scope>
    <source>
        <strain evidence="2 3">BT594</strain>
    </source>
</reference>
<evidence type="ECO:0000256" key="1">
    <source>
        <dbReference type="SAM" id="Phobius"/>
    </source>
</evidence>
<gene>
    <name evidence="2" type="ORF">I5L79_08960</name>
</gene>
<evidence type="ECO:0000313" key="3">
    <source>
        <dbReference type="Proteomes" id="UP000601099"/>
    </source>
</evidence>
<name>A0ABS0L0N0_9BACT</name>